<dbReference type="InterPro" id="IPR052173">
    <property type="entry name" value="Beta-lactam_resp_regulator"/>
</dbReference>
<keyword evidence="3" id="KW-1133">Transmembrane helix</keyword>
<feature type="region of interest" description="Disordered" evidence="2">
    <location>
        <begin position="552"/>
        <end position="572"/>
    </location>
</feature>
<dbReference type="PANTHER" id="PTHR34978:SF3">
    <property type="entry name" value="SLR0241 PROTEIN"/>
    <property type="match status" value="1"/>
</dbReference>
<feature type="transmembrane region" description="Helical" evidence="3">
    <location>
        <begin position="130"/>
        <end position="148"/>
    </location>
</feature>
<keyword evidence="1" id="KW-0175">Coiled coil</keyword>
<dbReference type="PANTHER" id="PTHR34978">
    <property type="entry name" value="POSSIBLE SENSOR-TRANSDUCER PROTEIN BLAR"/>
    <property type="match status" value="1"/>
</dbReference>
<evidence type="ECO:0000313" key="5">
    <source>
        <dbReference type="EMBL" id="MDQ0176465.1"/>
    </source>
</evidence>
<feature type="transmembrane region" description="Helical" evidence="3">
    <location>
        <begin position="37"/>
        <end position="61"/>
    </location>
</feature>
<dbReference type="InterPro" id="IPR008756">
    <property type="entry name" value="Peptidase_M56"/>
</dbReference>
<organism evidence="5 6">
    <name type="scientific">Bacillus chungangensis</name>
    <dbReference type="NCBI Taxonomy" id="587633"/>
    <lineage>
        <taxon>Bacteria</taxon>
        <taxon>Bacillati</taxon>
        <taxon>Bacillota</taxon>
        <taxon>Bacilli</taxon>
        <taxon>Bacillales</taxon>
        <taxon>Bacillaceae</taxon>
        <taxon>Bacillus</taxon>
    </lineage>
</organism>
<keyword evidence="3" id="KW-0472">Membrane</keyword>
<comment type="caution">
    <text evidence="5">The sequence shown here is derived from an EMBL/GenBank/DDBJ whole genome shotgun (WGS) entry which is preliminary data.</text>
</comment>
<dbReference type="EMBL" id="JAUSTT010000013">
    <property type="protein sequence ID" value="MDQ0176465.1"/>
    <property type="molecule type" value="Genomic_DNA"/>
</dbReference>
<feature type="transmembrane region" description="Helical" evidence="3">
    <location>
        <begin position="320"/>
        <end position="342"/>
    </location>
</feature>
<gene>
    <name evidence="5" type="ORF">J2S08_002309</name>
</gene>
<dbReference type="CDD" id="cd07341">
    <property type="entry name" value="M56_BlaR1_MecR1_like"/>
    <property type="match status" value="1"/>
</dbReference>
<evidence type="ECO:0000256" key="1">
    <source>
        <dbReference type="SAM" id="Coils"/>
    </source>
</evidence>
<keyword evidence="6" id="KW-1185">Reference proteome</keyword>
<keyword evidence="3" id="KW-0812">Transmembrane</keyword>
<feature type="transmembrane region" description="Helical" evidence="3">
    <location>
        <begin position="6"/>
        <end position="25"/>
    </location>
</feature>
<protein>
    <submittedName>
        <fullName evidence="5">Beta-lactamase regulating signal transducer with metallopeptidase domain/ribosome maturation factor RimP</fullName>
    </submittedName>
</protein>
<proteinExistence type="predicted"/>
<name>A0ABT9WTB1_9BACI</name>
<dbReference type="RefSeq" id="WP_307229634.1">
    <property type="nucleotide sequence ID" value="NZ_JAUSTT010000013.1"/>
</dbReference>
<dbReference type="Proteomes" id="UP001223586">
    <property type="component" value="Unassembled WGS sequence"/>
</dbReference>
<sequence length="800" mass="90951">MMSFFLSLLITSFVGTIIWVLQNCIKPVTQKVFSPTWHYYSGLIPVFFLLGGSAAIINGLVPFIRSIIPVPDTDTNLTAETMTETMTESITETMTEPLERVMPIEQTASHFSFLDRMMSGPLWHENIKEMIFFAILVWAVGTILFLAVQIKRYLAFKRSILQNSRVCETVKCPVKVIISARATTPMLMGLWKPIVIMPDIQLGDKELAMILSHELVHLKRGDLLVKLIVLVANAVHWFNPAAYSLNKQLDMLCELSCDEKVVQNMDTESRRLYGETILSMLEYGVKQRNVVCTSSFNNSKKYIKRRLNNLMIAKKPKKSMIVLSAVAAISLIGSGGAATYAATSIVPSEKALSNQAESLSNQAESLSNQAEKLRKSYELTAYELTEKVRPYLDKDLPVPQEYLNAINTLPLLNSLNDLYGYVSSKEGLSNKEETLKKINELREKVSPYLNNGLSVPQEYRDAFEELDDTITNYALLTSLNDLYTNVSSKEELANKEETLKKINELKEKVNPYLNKGLPVPREYRDAIHSLVQQSKGARGDGYIQHSDGTVEHVDKEGNRTPLPPMKNHFDPKFDEETQKKYDELNKKMNAYINLGIPAPEDYINAINALHLFHTINDHYAYISSKEGLSNKEETLKKINELSEKVSPYLNNGLPVPQKYRDAIQALDYLKAFNDHYAYVSSKEWLSNKEETLKKINELSEKISPYLNNGLPVPEEFANEYHPLHLLRTINNHYAYVSSKEGSSNKEEILKKINELSKKVSPYLNNGLPVPEEYSIEINKMEDYIIETYGIEDYTIAERKR</sequence>
<dbReference type="Pfam" id="PF05569">
    <property type="entry name" value="Peptidase_M56"/>
    <property type="match status" value="1"/>
</dbReference>
<evidence type="ECO:0000313" key="6">
    <source>
        <dbReference type="Proteomes" id="UP001223586"/>
    </source>
</evidence>
<evidence type="ECO:0000259" key="4">
    <source>
        <dbReference type="Pfam" id="PF05569"/>
    </source>
</evidence>
<evidence type="ECO:0000256" key="3">
    <source>
        <dbReference type="SAM" id="Phobius"/>
    </source>
</evidence>
<feature type="coiled-coil region" evidence="1">
    <location>
        <begin position="349"/>
        <end position="376"/>
    </location>
</feature>
<accession>A0ABT9WTB1</accession>
<reference evidence="5 6" key="1">
    <citation type="submission" date="2023-07" db="EMBL/GenBank/DDBJ databases">
        <title>Genomic Encyclopedia of Type Strains, Phase IV (KMG-IV): sequencing the most valuable type-strain genomes for metagenomic binning, comparative biology and taxonomic classification.</title>
        <authorList>
            <person name="Goeker M."/>
        </authorList>
    </citation>
    <scope>NUCLEOTIDE SEQUENCE [LARGE SCALE GENOMIC DNA]</scope>
    <source>
        <strain evidence="5 6">DSM 23837</strain>
    </source>
</reference>
<evidence type="ECO:0000256" key="2">
    <source>
        <dbReference type="SAM" id="MobiDB-lite"/>
    </source>
</evidence>
<feature type="domain" description="Peptidase M56" evidence="4">
    <location>
        <begin position="9"/>
        <end position="310"/>
    </location>
</feature>